<keyword evidence="1" id="KW-1133">Transmembrane helix</keyword>
<dbReference type="EMBL" id="SZVO01000028">
    <property type="protein sequence ID" value="TKT85742.1"/>
    <property type="molecule type" value="Genomic_DNA"/>
</dbReference>
<protein>
    <submittedName>
        <fullName evidence="2">Conjugative transposon protein TraN</fullName>
    </submittedName>
</protein>
<dbReference type="NCBIfam" id="TIGR03780">
    <property type="entry name" value="Bac_Flav_CT_N"/>
    <property type="match status" value="1"/>
</dbReference>
<gene>
    <name evidence="2" type="primary">traN</name>
    <name evidence="2" type="ORF">FDK13_33455</name>
</gene>
<keyword evidence="3" id="KW-1185">Reference proteome</keyword>
<evidence type="ECO:0000256" key="1">
    <source>
        <dbReference type="SAM" id="Phobius"/>
    </source>
</evidence>
<accession>A0A4U6CMY9</accession>
<dbReference type="Proteomes" id="UP000304900">
    <property type="component" value="Unassembled WGS sequence"/>
</dbReference>
<keyword evidence="1" id="KW-0472">Membrane</keyword>
<dbReference type="InterPro" id="IPR022298">
    <property type="entry name" value="Conjug_transposon_TraN"/>
</dbReference>
<keyword evidence="1" id="KW-0812">Transmembrane</keyword>
<dbReference type="OrthoDB" id="1038500at2"/>
<evidence type="ECO:0000313" key="2">
    <source>
        <dbReference type="EMBL" id="TKT85742.1"/>
    </source>
</evidence>
<proteinExistence type="predicted"/>
<reference evidence="2 3" key="1">
    <citation type="submission" date="2019-05" db="EMBL/GenBank/DDBJ databases">
        <title>Dyadobacter AR-3-8 sp. nov., isolated from arctic soil.</title>
        <authorList>
            <person name="Chaudhary D.K."/>
        </authorList>
    </citation>
    <scope>NUCLEOTIDE SEQUENCE [LARGE SCALE GENOMIC DNA]</scope>
    <source>
        <strain evidence="2 3">AR-3-8</strain>
    </source>
</reference>
<name>A0A4U6CMY9_9BACT</name>
<dbReference type="AlphaFoldDB" id="A0A4U6CMY9"/>
<feature type="transmembrane region" description="Helical" evidence="1">
    <location>
        <begin position="27"/>
        <end position="49"/>
    </location>
</feature>
<organism evidence="2 3">
    <name type="scientific">Dyadobacter frigoris</name>
    <dbReference type="NCBI Taxonomy" id="2576211"/>
    <lineage>
        <taxon>Bacteria</taxon>
        <taxon>Pseudomonadati</taxon>
        <taxon>Bacteroidota</taxon>
        <taxon>Cytophagia</taxon>
        <taxon>Cytophagales</taxon>
        <taxon>Spirosomataceae</taxon>
        <taxon>Dyadobacter</taxon>
    </lineage>
</organism>
<dbReference type="Pfam" id="PF13595">
    <property type="entry name" value="DUF4138"/>
    <property type="match status" value="1"/>
</dbReference>
<sequence>MIRMAQGSCPDEQANQFSLYHFYTMTFFKYILQIISASVLLLLIINLAASAQKTELYGISPYPLEITTQKTTNIIFPYDIVSVDKGSRRILAQKAKGVSNILQLKAAQGGFEQSNLTVLTRDGKLYSFLVDYSPEPLQLNIGFSKDMDETGQGAILKDDHNQAQIVQNAEKISTLPRALHGISDKSYQVKMQLLGIYIEGDIMYYQLRLINRSPIPYDIESIRFFVEDSKKAKRGAMQQLEIQPVQIYNDSTRIEPGSASVKVFALPKMMLDAAKKLSIKMSELGGGRHPLVEIRNKTLLKASAL</sequence>
<evidence type="ECO:0000313" key="3">
    <source>
        <dbReference type="Proteomes" id="UP000304900"/>
    </source>
</evidence>
<comment type="caution">
    <text evidence="2">The sequence shown here is derived from an EMBL/GenBank/DDBJ whole genome shotgun (WGS) entry which is preliminary data.</text>
</comment>